<dbReference type="SUPFAM" id="SSF54171">
    <property type="entry name" value="DNA-binding domain"/>
    <property type="match status" value="1"/>
</dbReference>
<evidence type="ECO:0008006" key="3">
    <source>
        <dbReference type="Google" id="ProtNLM"/>
    </source>
</evidence>
<organism evidence="1 2">
    <name type="scientific">Anoxybacillus andreesenii</name>
    <dbReference type="NCBI Taxonomy" id="1325932"/>
    <lineage>
        <taxon>Bacteria</taxon>
        <taxon>Bacillati</taxon>
        <taxon>Bacillota</taxon>
        <taxon>Bacilli</taxon>
        <taxon>Bacillales</taxon>
        <taxon>Anoxybacillaceae</taxon>
        <taxon>Anoxybacillus</taxon>
    </lineage>
</organism>
<evidence type="ECO:0000313" key="1">
    <source>
        <dbReference type="EMBL" id="MDQ0154927.1"/>
    </source>
</evidence>
<dbReference type="RefSeq" id="WP_307149508.1">
    <property type="nucleotide sequence ID" value="NZ_JAUSTU010000004.1"/>
</dbReference>
<accession>A0ABT9V1U5</accession>
<gene>
    <name evidence="1" type="ORF">J2S07_001231</name>
</gene>
<dbReference type="Proteomes" id="UP001231362">
    <property type="component" value="Unassembled WGS sequence"/>
</dbReference>
<sequence length="212" mass="24055">MNNEMIGKRFGKLVVKEYHGKKGRAKTWLCLCDCGNTRIVKTAYLNDGTASHCGCGTVIDLKGQRFGRLTVVELKGTINKKAVWTCKCDCGNTIDVQSYYLRDGTKKSCGCLQNESRSKSMKKAQTVHTFDELFVPFLKKDIQKNNTTGVKGVTTKKYKDKTKYMAQLGYKGKNIYLGIYDTLEKAIEARLKGEELYYGKAIQEYDEKFKKD</sequence>
<protein>
    <recommendedName>
        <fullName evidence="3">AP2 domain protein</fullName>
    </recommendedName>
</protein>
<dbReference type="InterPro" id="IPR016177">
    <property type="entry name" value="DNA-bd_dom_sf"/>
</dbReference>
<dbReference type="EMBL" id="JAUSTU010000004">
    <property type="protein sequence ID" value="MDQ0154927.1"/>
    <property type="molecule type" value="Genomic_DNA"/>
</dbReference>
<comment type="caution">
    <text evidence="1">The sequence shown here is derived from an EMBL/GenBank/DDBJ whole genome shotgun (WGS) entry which is preliminary data.</text>
</comment>
<name>A0ABT9V1U5_9BACL</name>
<keyword evidence="2" id="KW-1185">Reference proteome</keyword>
<reference evidence="1 2" key="1">
    <citation type="submission" date="2023-07" db="EMBL/GenBank/DDBJ databases">
        <title>Genomic Encyclopedia of Type Strains, Phase IV (KMG-IV): sequencing the most valuable type-strain genomes for metagenomic binning, comparative biology and taxonomic classification.</title>
        <authorList>
            <person name="Goeker M."/>
        </authorList>
    </citation>
    <scope>NUCLEOTIDE SEQUENCE [LARGE SCALE GENOMIC DNA]</scope>
    <source>
        <strain evidence="1 2">DSM 23948</strain>
    </source>
</reference>
<evidence type="ECO:0000313" key="2">
    <source>
        <dbReference type="Proteomes" id="UP001231362"/>
    </source>
</evidence>
<proteinExistence type="predicted"/>